<dbReference type="Gene3D" id="2.130.10.10">
    <property type="entry name" value="YVTN repeat-like/Quinoprotein amine dehydrogenase"/>
    <property type="match status" value="9"/>
</dbReference>
<dbReference type="PANTHER" id="PTHR13720:SF33">
    <property type="entry name" value="HELP DOMAIN-CONTAINING PROTEIN"/>
    <property type="match status" value="1"/>
</dbReference>
<dbReference type="InterPro" id="IPR011047">
    <property type="entry name" value="Quinoprotein_ADH-like_sf"/>
</dbReference>
<organism evidence="8 9">
    <name type="scientific">Rotaria magnacalcarata</name>
    <dbReference type="NCBI Taxonomy" id="392030"/>
    <lineage>
        <taxon>Eukaryota</taxon>
        <taxon>Metazoa</taxon>
        <taxon>Spiralia</taxon>
        <taxon>Gnathifera</taxon>
        <taxon>Rotifera</taxon>
        <taxon>Eurotatoria</taxon>
        <taxon>Bdelloidea</taxon>
        <taxon>Philodinida</taxon>
        <taxon>Philodinidae</taxon>
        <taxon>Rotaria</taxon>
    </lineage>
</organism>
<dbReference type="FunFam" id="2.130.10.10:FF:000320">
    <property type="entry name" value="echinoderm microtubule-associated protein-like 6"/>
    <property type="match status" value="1"/>
</dbReference>
<feature type="repeat" description="WD" evidence="4">
    <location>
        <begin position="347"/>
        <end position="388"/>
    </location>
</feature>
<dbReference type="Pfam" id="PF23409">
    <property type="entry name" value="Beta-prop_EML"/>
    <property type="match status" value="2"/>
</dbReference>
<feature type="domain" description="EML-like second beta-propeller" evidence="7">
    <location>
        <begin position="354"/>
        <end position="633"/>
    </location>
</feature>
<sequence length="1932" mass="215284">MTTTLSMPQESQIPGDRTAPKASLRLEWVYGYRAANCRSNIHLTENGELVYFSAAVAIVQSIEEKDHCRQRFFLGHDDDIISSCLHPDRKIVATGQIGKNAQICVWNTQGTMKLESLLQGHADGVGAINFSADGEKLASVGIDSNNTIKVWSWLRGKILATVAGHSERVFDICYFGDRVITCGVKHIRFWTLLGNTLEFKEGLFGKSEALTLLCIGTLGRSTTNESRTTNDDESLCFTGAINGDLIVWKKNKIDRIISGAHNSTIYSIDINSNGFLTSGKDGCVKEWTRDFAPTGQSTHVPSLINDSEEISVCSIASHNGYCVAGTRDCEIYGFHLNENNAPQLLVQGHHDSSLFALACHPKENIFVTGGEDCTLRFWNAERMSSITFFTTPYVPLSPPPAIRSIAFTSDGNQIAVGYENGYVEIYRTILKPHEEERVQPIHTMHDHAYRIQSLAFSPHDKYLAVGCNDGTLDIYDVKDQYKNLHFKNTSNSLSVTNMDWTDDEKYLLYTGENKQVFIAKMPSFENLSDKEKENIHNWSTFTSLRHKEVRGIWNKFAEKTDIVTIDGNEYSGVIAAGDEQGLIKLFRFPSEKRGAHFKKYVGHSSRIGNVCFLHDKSRLITIGTDDRTILQWNFLSETDSIALVDTRRLSTAATSFRLGTDDMMNADAVDGTIEDAQLLETAQQAGTYLDSDSEDSDSDLSGAEIDSDIEKEKQISYDRTLYREDYQKLKKTMKEKLPPGEKRKKQPDQGLTLDFVFGYRGYDCRDNVFSLKTGEIIYHVAALGIVLNAEQNVQRFYNCHTDDILCLAVSPDMSLVATGQIGRDPPVHVWDPIKMQTSSILKGQHYRGISALGFSRNGKWLASVGLDDYRTIVIWDWKKGEKLASQRGHNDKIFCLRWNPHDDDRFVTVGVKHIKFWTKAGGGMTSKQGVFGKAAGKQGKQNQMCVVFGKTVDSCITGGGDGHFMILNEADLTVVVTVEHRNQEVSDIKFSPDDRHLAVGTHDNFVDIYNVETQKRVGICKANSSYITHVDWDAKGKLIMTNSGAKEQLFYEAPRGTRITSIKTTDIEKMDWFTWTGVLGLVCEGVWPPATDVTDVNSTDLTKDKQILATGDDFGLVKLFEFPVKGKFAKFKRYTGHSAHVTRVRWTYDNSYLISIGGRDVAALVWKHERNTDVETVPTSQGKITVANVRTTPTNSKTTTTVTASTSVAPVRQEKGESDDSDNTDSEEEGYDSDVQHDRSMDYNARILIDPARTKSDKQANIRSSTATNKSIRAKVKPSQRKINEDVAIVKAALKSSIGLGFLSAVQENSTTNEALDHDQKPRGRIIDLELNHIHGYRSFDCRDNLFYLADNESIVYPAAGTCVVHHVSRGTQNFYKKHTDDIISMAVHNGGKHGNIVASGQIGENPTIHVWNAQTRETISVLSGKHKRGAVYINNIYDLGVCSLSFSTSGKLLLSVGVDAPYTIAVWRWEEGINIACAIGSEDRIFRALFRPNSEVHFVTAGVKHLKFWSVAGNTLVEKKAVITKTTDGKRSTKMQTMLSIAFGTDDRTYTGSMTGLVFIWRINALERTIVAHAGPIFSMFSSENCIVTGAKEKRSLGSTQTLNPVKVWDYNMQNGRSIKLDLPQTDTICARSVCRNSQGKMLIGLKTADIIEVDDKQSGSRSVLLVCGHGEGELWALSPHPIESMFATGSYDRNIAVWDMNNKGLVVRRDMGKAIRSISFHADGNLLAVGFQDGQISLVGFSKEKKELTEIDKTRERNAAIVCVRFSPNKKLLVASSNNCSIDFFNIQQNKLARVGYVTHIDDAVLQIDWATNSEYIRKCLYLWIYEFIESTIGDDVSGIWPKDVKKDHINCAHALSSTIVTGDDHGAVNLFKFPCPEPGTEHKSYYGHSDNVTNVRFLANERYLVSLGGDDCCIFVWKCISKTNTDDDD</sequence>
<dbReference type="SMART" id="SM00320">
    <property type="entry name" value="WD40"/>
    <property type="match status" value="27"/>
</dbReference>
<feature type="domain" description="EML-like second beta-propeller" evidence="7">
    <location>
        <begin position="1676"/>
        <end position="1820"/>
    </location>
</feature>
<evidence type="ECO:0000256" key="1">
    <source>
        <dbReference type="ARBA" id="ARBA00006489"/>
    </source>
</evidence>
<dbReference type="InterPro" id="IPR055439">
    <property type="entry name" value="Beta-prop_EML_1st"/>
</dbReference>
<feature type="compositionally biased region" description="Low complexity" evidence="5">
    <location>
        <begin position="1190"/>
        <end position="1211"/>
    </location>
</feature>
<reference evidence="8" key="1">
    <citation type="submission" date="2021-02" db="EMBL/GenBank/DDBJ databases">
        <authorList>
            <person name="Nowell W R."/>
        </authorList>
    </citation>
    <scope>NUCLEOTIDE SEQUENCE</scope>
</reference>
<feature type="compositionally biased region" description="Polar residues" evidence="5">
    <location>
        <begin position="1261"/>
        <end position="1271"/>
    </location>
</feature>
<dbReference type="InterPro" id="IPR005108">
    <property type="entry name" value="HELP"/>
</dbReference>
<evidence type="ECO:0000256" key="5">
    <source>
        <dbReference type="SAM" id="MobiDB-lite"/>
    </source>
</evidence>
<dbReference type="EMBL" id="CAJOBH010001232">
    <property type="protein sequence ID" value="CAF3843165.1"/>
    <property type="molecule type" value="Genomic_DNA"/>
</dbReference>
<evidence type="ECO:0000256" key="4">
    <source>
        <dbReference type="PROSITE-ProRule" id="PRU00221"/>
    </source>
</evidence>
<feature type="repeat" description="WD" evidence="4">
    <location>
        <begin position="978"/>
        <end position="1019"/>
    </location>
</feature>
<dbReference type="Pfam" id="PF23414">
    <property type="entry name" value="Beta-prop_EML_2"/>
    <property type="match status" value="4"/>
</dbReference>
<accession>A0A8S2KFV2</accession>
<feature type="region of interest" description="Disordered" evidence="5">
    <location>
        <begin position="1252"/>
        <end position="1271"/>
    </location>
</feature>
<name>A0A8S2KFV2_9BILA</name>
<dbReference type="InterPro" id="IPR036322">
    <property type="entry name" value="WD40_repeat_dom_sf"/>
</dbReference>
<dbReference type="Pfam" id="PF03451">
    <property type="entry name" value="HELP"/>
    <property type="match status" value="3"/>
</dbReference>
<dbReference type="SUPFAM" id="SSF50978">
    <property type="entry name" value="WD40 repeat-like"/>
    <property type="match status" value="3"/>
</dbReference>
<feature type="repeat" description="WD" evidence="4">
    <location>
        <begin position="444"/>
        <end position="478"/>
    </location>
</feature>
<keyword evidence="3" id="KW-0677">Repeat</keyword>
<evidence type="ECO:0000256" key="2">
    <source>
        <dbReference type="ARBA" id="ARBA00022574"/>
    </source>
</evidence>
<proteinExistence type="inferred from homology"/>
<dbReference type="InterPro" id="IPR055442">
    <property type="entry name" value="Beta-prop_EML-like_2nd"/>
</dbReference>
<dbReference type="PROSITE" id="PS50082">
    <property type="entry name" value="WD_REPEATS_2"/>
    <property type="match status" value="5"/>
</dbReference>
<dbReference type="Proteomes" id="UP000681967">
    <property type="component" value="Unassembled WGS sequence"/>
</dbReference>
<dbReference type="PANTHER" id="PTHR13720">
    <property type="entry name" value="WD-40 REPEAT PROTEIN"/>
    <property type="match status" value="1"/>
</dbReference>
<gene>
    <name evidence="8" type="ORF">BYL167_LOCUS5409</name>
</gene>
<dbReference type="InterPro" id="IPR015943">
    <property type="entry name" value="WD40/YVTN_repeat-like_dom_sf"/>
</dbReference>
<feature type="domain" description="EML-like first beta-propeller" evidence="6">
    <location>
        <begin position="69"/>
        <end position="328"/>
    </location>
</feature>
<protein>
    <recommendedName>
        <fullName evidence="10">Echinoderm microtubule-associated protein-like 6</fullName>
    </recommendedName>
</protein>
<dbReference type="PROSITE" id="PS50294">
    <property type="entry name" value="WD_REPEATS_REGION"/>
    <property type="match status" value="2"/>
</dbReference>
<comment type="similarity">
    <text evidence="1">Belongs to the WD repeat EMAP family.</text>
</comment>
<evidence type="ECO:0000313" key="8">
    <source>
        <dbReference type="EMBL" id="CAF3843165.1"/>
    </source>
</evidence>
<dbReference type="GO" id="GO:0008017">
    <property type="term" value="F:microtubule binding"/>
    <property type="evidence" value="ECO:0007669"/>
    <property type="project" value="TreeGrafter"/>
</dbReference>
<feature type="domain" description="EML-like second beta-propeller" evidence="7">
    <location>
        <begin position="940"/>
        <end position="1168"/>
    </location>
</feature>
<keyword evidence="2 4" id="KW-0853">WD repeat</keyword>
<evidence type="ECO:0000259" key="7">
    <source>
        <dbReference type="Pfam" id="PF23414"/>
    </source>
</evidence>
<feature type="region of interest" description="Disordered" evidence="5">
    <location>
        <begin position="1190"/>
        <end position="1237"/>
    </location>
</feature>
<dbReference type="InterPro" id="IPR050630">
    <property type="entry name" value="WD_repeat_EMAP"/>
</dbReference>
<dbReference type="FunFam" id="2.130.10.10:FF:000044">
    <property type="entry name" value="echinoderm microtubule-associated protein-like 6 isoform X1"/>
    <property type="match status" value="1"/>
</dbReference>
<evidence type="ECO:0000313" key="9">
    <source>
        <dbReference type="Proteomes" id="UP000681967"/>
    </source>
</evidence>
<dbReference type="SUPFAM" id="SSF50998">
    <property type="entry name" value="Quinoprotein alcohol dehydrogenase-like"/>
    <property type="match status" value="1"/>
</dbReference>
<dbReference type="Pfam" id="PF00400">
    <property type="entry name" value="WD40"/>
    <property type="match status" value="2"/>
</dbReference>
<feature type="compositionally biased region" description="Acidic residues" evidence="5">
    <location>
        <begin position="1219"/>
        <end position="1232"/>
    </location>
</feature>
<evidence type="ECO:0000259" key="6">
    <source>
        <dbReference type="Pfam" id="PF23409"/>
    </source>
</evidence>
<feature type="repeat" description="WD" evidence="4">
    <location>
        <begin position="1134"/>
        <end position="1176"/>
    </location>
</feature>
<feature type="repeat" description="WD" evidence="4">
    <location>
        <begin position="1682"/>
        <end position="1710"/>
    </location>
</feature>
<feature type="domain" description="EML-like second beta-propeller" evidence="7">
    <location>
        <begin position="1831"/>
        <end position="1922"/>
    </location>
</feature>
<feature type="domain" description="EML-like first beta-propeller" evidence="6">
    <location>
        <begin position="1372"/>
        <end position="1654"/>
    </location>
</feature>
<evidence type="ECO:0000256" key="3">
    <source>
        <dbReference type="ARBA" id="ARBA00022737"/>
    </source>
</evidence>
<dbReference type="InterPro" id="IPR001680">
    <property type="entry name" value="WD40_rpt"/>
</dbReference>
<comment type="caution">
    <text evidence="8">The sequence shown here is derived from an EMBL/GenBank/DDBJ whole genome shotgun (WGS) entry which is preliminary data.</text>
</comment>
<evidence type="ECO:0008006" key="10">
    <source>
        <dbReference type="Google" id="ProtNLM"/>
    </source>
</evidence>